<reference evidence="3" key="1">
    <citation type="submission" date="2019-05" db="EMBL/GenBank/DDBJ databases">
        <title>Complete Genome Sequence and Methylation Pattern of the Halophilic Archaeon Natrinema pallidum BOL6-1.</title>
        <authorList>
            <person name="DasSarma P."/>
            <person name="DasSarma B.P."/>
            <person name="DasSarma S.L."/>
            <person name="Martinez F.L."/>
            <person name="Guzman D."/>
            <person name="Roberts R.J."/>
            <person name="DasSarma S."/>
        </authorList>
    </citation>
    <scope>NUCLEOTIDE SEQUENCE [LARGE SCALE GENOMIC DNA]</scope>
    <source>
        <strain evidence="3">BOL6-1</strain>
    </source>
</reference>
<evidence type="ECO:0000313" key="3">
    <source>
        <dbReference type="Proteomes" id="UP000307562"/>
    </source>
</evidence>
<dbReference type="GeneID" id="96156326"/>
<proteinExistence type="predicted"/>
<dbReference type="EMBL" id="CP040637">
    <property type="protein sequence ID" value="QCW03559.1"/>
    <property type="molecule type" value="Genomic_DNA"/>
</dbReference>
<keyword evidence="3" id="KW-1185">Reference proteome</keyword>
<dbReference type="KEGG" id="npl:FGF80_10045"/>
<dbReference type="AlphaFoldDB" id="A0A4P9TFR7"/>
<evidence type="ECO:0000313" key="2">
    <source>
        <dbReference type="EMBL" id="QCW03559.1"/>
    </source>
</evidence>
<protein>
    <submittedName>
        <fullName evidence="2">Uncharacterized protein</fullName>
    </submittedName>
</protein>
<name>A0A4P9TFR7_9EURY</name>
<dbReference type="Proteomes" id="UP000307562">
    <property type="component" value="Chromosome"/>
</dbReference>
<evidence type="ECO:0000256" key="1">
    <source>
        <dbReference type="SAM" id="MobiDB-lite"/>
    </source>
</evidence>
<gene>
    <name evidence="2" type="ORF">FGF80_10045</name>
</gene>
<feature type="region of interest" description="Disordered" evidence="1">
    <location>
        <begin position="1"/>
        <end position="33"/>
    </location>
</feature>
<dbReference type="RefSeq" id="WP_138653733.1">
    <property type="nucleotide sequence ID" value="NZ_CP040637.1"/>
</dbReference>
<sequence length="174" mass="19548">MTDDDRCGSTDTGSGQPCQRPAGWGTDRDSGPCVDHVDDDRALRKFDEGRREKLIGAAETGAFKEHCAQYAGITEQTLRNWLNWGEEDLEDGKETDLAEFYLDWQRARGRGVVERLENVDDDWILERGFGYSKTEKREVDMDADVDADVDGSHDVTAEFVTYAPEDTEGDDGDE</sequence>
<accession>A0A4P9TFR7</accession>
<organism evidence="2 3">
    <name type="scientific">Natrinema pallidum</name>
    <dbReference type="NCBI Taxonomy" id="69527"/>
    <lineage>
        <taxon>Archaea</taxon>
        <taxon>Methanobacteriati</taxon>
        <taxon>Methanobacteriota</taxon>
        <taxon>Stenosarchaea group</taxon>
        <taxon>Halobacteria</taxon>
        <taxon>Halobacteriales</taxon>
        <taxon>Natrialbaceae</taxon>
        <taxon>Natrinema</taxon>
    </lineage>
</organism>